<dbReference type="EMBL" id="RBXB01000003">
    <property type="protein sequence ID" value="RKS96262.1"/>
    <property type="molecule type" value="Genomic_DNA"/>
</dbReference>
<feature type="domain" description="Streptomycin biosynthesis protein StrF" evidence="1">
    <location>
        <begin position="4"/>
        <end position="200"/>
    </location>
</feature>
<dbReference type="Pfam" id="PF13712">
    <property type="entry name" value="Glyco_tranf_2_5"/>
    <property type="match status" value="1"/>
</dbReference>
<protein>
    <submittedName>
        <fullName evidence="2">Glycosyl transferase family 2</fullName>
    </submittedName>
</protein>
<evidence type="ECO:0000259" key="1">
    <source>
        <dbReference type="Pfam" id="PF13712"/>
    </source>
</evidence>
<dbReference type="Gene3D" id="3.90.550.10">
    <property type="entry name" value="Spore Coat Polysaccharide Biosynthesis Protein SpsA, Chain A"/>
    <property type="match status" value="1"/>
</dbReference>
<evidence type="ECO:0000313" key="3">
    <source>
        <dbReference type="Proteomes" id="UP000272428"/>
    </source>
</evidence>
<accession>A0A495S8X9</accession>
<dbReference type="RefSeq" id="WP_121462278.1">
    <property type="nucleotide sequence ID" value="NZ_RBXB01000003.1"/>
</dbReference>
<gene>
    <name evidence="2" type="ORF">BCF58_2685</name>
</gene>
<reference evidence="2 3" key="1">
    <citation type="submission" date="2018-10" db="EMBL/GenBank/DDBJ databases">
        <title>Genomic Encyclopedia of Archaeal and Bacterial Type Strains, Phase II (KMG-II): from individual species to whole genera.</title>
        <authorList>
            <person name="Goeker M."/>
        </authorList>
    </citation>
    <scope>NUCLEOTIDE SEQUENCE [LARGE SCALE GENOMIC DNA]</scope>
    <source>
        <strain evidence="2 3">DSM 14219</strain>
    </source>
</reference>
<dbReference type="OrthoDB" id="7851643at2"/>
<sequence length="288" mass="33811">MISIIVSSYQAHYYDQLVESIRETIGIDTYEIIQIWNPNLMGITQAYNKGAQKAQYENFLFLHEDVIFHTQNWGQKLMSHLEKPNVGVIGISGSSYVPTAPSSWTVSEEYQQTNILESTKENPVPRHTRTTTKTMNRVYGVDGVFLAIKKQNFIIYRFNEELKGFHGYDLDLSLRVSKTLQNYTVNDILIEHFSMGNLDKTWFDTNIFIREKLGSDFHQKKPDTEAKAFLNFLVRYFQYYPINKKTILFTLKFYPYKSLNIKGHCVILKKYFSYLRYSSDINNKNDFK</sequence>
<comment type="caution">
    <text evidence="2">The sequence shown here is derived from an EMBL/GenBank/DDBJ whole genome shotgun (WGS) entry which is preliminary data.</text>
</comment>
<name>A0A495S8X9_9FLAO</name>
<dbReference type="SUPFAM" id="SSF53448">
    <property type="entry name" value="Nucleotide-diphospho-sugar transferases"/>
    <property type="match status" value="1"/>
</dbReference>
<dbReference type="AlphaFoldDB" id="A0A495S8X9"/>
<proteinExistence type="predicted"/>
<dbReference type="Proteomes" id="UP000272428">
    <property type="component" value="Unassembled WGS sequence"/>
</dbReference>
<keyword evidence="2" id="KW-0808">Transferase</keyword>
<organism evidence="2 3">
    <name type="scientific">Chryseobacterium defluvii</name>
    <dbReference type="NCBI Taxonomy" id="160396"/>
    <lineage>
        <taxon>Bacteria</taxon>
        <taxon>Pseudomonadati</taxon>
        <taxon>Bacteroidota</taxon>
        <taxon>Flavobacteriia</taxon>
        <taxon>Flavobacteriales</taxon>
        <taxon>Weeksellaceae</taxon>
        <taxon>Chryseobacterium group</taxon>
        <taxon>Chryseobacterium</taxon>
    </lineage>
</organism>
<dbReference type="GO" id="GO:0016740">
    <property type="term" value="F:transferase activity"/>
    <property type="evidence" value="ECO:0007669"/>
    <property type="project" value="UniProtKB-KW"/>
</dbReference>
<evidence type="ECO:0000313" key="2">
    <source>
        <dbReference type="EMBL" id="RKS96262.1"/>
    </source>
</evidence>
<keyword evidence="3" id="KW-1185">Reference proteome</keyword>
<dbReference type="InterPro" id="IPR059123">
    <property type="entry name" value="StrF_dom"/>
</dbReference>
<dbReference type="InterPro" id="IPR029044">
    <property type="entry name" value="Nucleotide-diphossugar_trans"/>
</dbReference>